<comment type="caution">
    <text evidence="1">The sequence shown here is derived from an EMBL/GenBank/DDBJ whole genome shotgun (WGS) entry which is preliminary data.</text>
</comment>
<organism evidence="1 2">
    <name type="scientific">Sphaerodactylus townsendi</name>
    <dbReference type="NCBI Taxonomy" id="933632"/>
    <lineage>
        <taxon>Eukaryota</taxon>
        <taxon>Metazoa</taxon>
        <taxon>Chordata</taxon>
        <taxon>Craniata</taxon>
        <taxon>Vertebrata</taxon>
        <taxon>Euteleostomi</taxon>
        <taxon>Lepidosauria</taxon>
        <taxon>Squamata</taxon>
        <taxon>Bifurcata</taxon>
        <taxon>Gekkota</taxon>
        <taxon>Sphaerodactylidae</taxon>
        <taxon>Sphaerodactylus</taxon>
    </lineage>
</organism>
<name>A0ACB8G096_9SAUR</name>
<sequence length="72" mass="8136">MRLGKSERRRGKDENGLITVADGNIFVMIFALNEEALVGHNIFANLSSKDYSDLMQLLKKSILATDLTLYFE</sequence>
<protein>
    <submittedName>
        <fullName evidence="1">Uncharacterized protein</fullName>
    </submittedName>
</protein>
<dbReference type="Proteomes" id="UP000827872">
    <property type="component" value="Linkage Group LG02"/>
</dbReference>
<evidence type="ECO:0000313" key="1">
    <source>
        <dbReference type="EMBL" id="KAH8013079.1"/>
    </source>
</evidence>
<evidence type="ECO:0000313" key="2">
    <source>
        <dbReference type="Proteomes" id="UP000827872"/>
    </source>
</evidence>
<proteinExistence type="predicted"/>
<gene>
    <name evidence="1" type="ORF">K3G42_010649</name>
</gene>
<accession>A0ACB8G096</accession>
<keyword evidence="2" id="KW-1185">Reference proteome</keyword>
<reference evidence="1" key="1">
    <citation type="submission" date="2021-08" db="EMBL/GenBank/DDBJ databases">
        <title>The first chromosome-level gecko genome reveals the dynamic sex chromosomes of Neotropical dwarf geckos (Sphaerodactylidae: Sphaerodactylus).</title>
        <authorList>
            <person name="Pinto B.J."/>
            <person name="Keating S.E."/>
            <person name="Gamble T."/>
        </authorList>
    </citation>
    <scope>NUCLEOTIDE SEQUENCE</scope>
    <source>
        <strain evidence="1">TG3544</strain>
    </source>
</reference>
<dbReference type="EMBL" id="CM037615">
    <property type="protein sequence ID" value="KAH8013079.1"/>
    <property type="molecule type" value="Genomic_DNA"/>
</dbReference>